<dbReference type="GO" id="GO:0007165">
    <property type="term" value="P:signal transduction"/>
    <property type="evidence" value="ECO:0007669"/>
    <property type="project" value="UniProtKB-KW"/>
</dbReference>
<dbReference type="PANTHER" id="PTHR32089:SF118">
    <property type="entry name" value="HEME-BASED AEROTACTIC TRANSDUCER HEMAT"/>
    <property type="match status" value="1"/>
</dbReference>
<gene>
    <name evidence="6" type="ORF">PSTEL_24140</name>
</gene>
<evidence type="ECO:0000259" key="5">
    <source>
        <dbReference type="PROSITE" id="PS50111"/>
    </source>
</evidence>
<sequence length="449" mass="50885">MGKCPFSFWHGRAMGSSKIVSRETESAGLKPEFSHTGPVYLNVENHDELNEQIRMIDLNEEDVRLLRTLKPIVEEHIDEIVSGFYSSVLGVEKLEQIIIKHSSVERLKMTLRQHIVEIFDGNIDQNYITKRLTIAKIHKKVGLEPKWYLSAFQNLQNEFIEIIYKEAATDQERIHRVQTITKLLNLEQQLVLEAYEKENIREKEEQYQAVKNELKSKIAGVSSELVDLSMDTNAAVEQLVASSNEVSSTFRRTAAIAVESKEQARNGREQVEHLNEQMNQIFERMSDMETSIRELNQFSGQIRSIVSSVQEIADQTKILSLNATIEAARAGEHGRGFSVVAQEVNRLAEDTKNTVIRIGELTDHSNRLTGQVTQDIRSVQKLTENGKIHSEETSLLFSKIMDSLHSSTQEIITVEEEIRTLIFTIEGIGSTTAQTAASAEEFRSATDNL</sequence>
<feature type="domain" description="Methyl-accepting transducer" evidence="5">
    <location>
        <begin position="231"/>
        <end position="449"/>
    </location>
</feature>
<name>A0A089LW12_9BACL</name>
<dbReference type="Gene3D" id="1.10.287.950">
    <property type="entry name" value="Methyl-accepting chemotaxis protein"/>
    <property type="match status" value="1"/>
</dbReference>
<keyword evidence="7" id="KW-1185">Reference proteome</keyword>
<dbReference type="InterPro" id="IPR012292">
    <property type="entry name" value="Globin/Proto"/>
</dbReference>
<dbReference type="InterPro" id="IPR044398">
    <property type="entry name" value="Globin-sensor_dom"/>
</dbReference>
<evidence type="ECO:0000256" key="2">
    <source>
        <dbReference type="ARBA" id="ARBA00029447"/>
    </source>
</evidence>
<evidence type="ECO:0000256" key="3">
    <source>
        <dbReference type="PROSITE-ProRule" id="PRU00284"/>
    </source>
</evidence>
<dbReference type="GO" id="GO:0016020">
    <property type="term" value="C:membrane"/>
    <property type="evidence" value="ECO:0007669"/>
    <property type="project" value="InterPro"/>
</dbReference>
<dbReference type="SMART" id="SM00283">
    <property type="entry name" value="MA"/>
    <property type="match status" value="1"/>
</dbReference>
<comment type="similarity">
    <text evidence="2">Belongs to the methyl-accepting chemotaxis (MCP) protein family.</text>
</comment>
<dbReference type="KEGG" id="pste:PSTEL_24140"/>
<organism evidence="6 7">
    <name type="scientific">Paenibacillus stellifer</name>
    <dbReference type="NCBI Taxonomy" id="169760"/>
    <lineage>
        <taxon>Bacteria</taxon>
        <taxon>Bacillati</taxon>
        <taxon>Bacillota</taxon>
        <taxon>Bacilli</taxon>
        <taxon>Bacillales</taxon>
        <taxon>Paenibacillaceae</taxon>
        <taxon>Paenibacillus</taxon>
    </lineage>
</organism>
<evidence type="ECO:0000256" key="4">
    <source>
        <dbReference type="SAM" id="Coils"/>
    </source>
</evidence>
<dbReference type="Proteomes" id="UP000029507">
    <property type="component" value="Chromosome"/>
</dbReference>
<dbReference type="PROSITE" id="PS50111">
    <property type="entry name" value="CHEMOTAXIS_TRANSDUC_2"/>
    <property type="match status" value="1"/>
</dbReference>
<dbReference type="GO" id="GO:0006935">
    <property type="term" value="P:chemotaxis"/>
    <property type="evidence" value="ECO:0007669"/>
    <property type="project" value="InterPro"/>
</dbReference>
<evidence type="ECO:0000256" key="1">
    <source>
        <dbReference type="ARBA" id="ARBA00023224"/>
    </source>
</evidence>
<dbReference type="InterPro" id="IPR039379">
    <property type="entry name" value="Protoglobin_sensor_dom"/>
</dbReference>
<dbReference type="EMBL" id="CP009286">
    <property type="protein sequence ID" value="AIQ65731.1"/>
    <property type="molecule type" value="Genomic_DNA"/>
</dbReference>
<dbReference type="CDD" id="cd01068">
    <property type="entry name" value="globin_sensor"/>
    <property type="match status" value="1"/>
</dbReference>
<reference evidence="6 7" key="1">
    <citation type="submission" date="2014-08" db="EMBL/GenBank/DDBJ databases">
        <title>Comparative genomics of the Paenibacillus odorifer group.</title>
        <authorList>
            <person name="den Bakker H.C."/>
            <person name="Tsai Y.-C."/>
            <person name="Martin N."/>
            <person name="Korlach J."/>
            <person name="Wiedmann M."/>
        </authorList>
    </citation>
    <scope>NUCLEOTIDE SEQUENCE [LARGE SCALE GENOMIC DNA]</scope>
    <source>
        <strain evidence="6 7">DSM 14472</strain>
    </source>
</reference>
<evidence type="ECO:0000313" key="7">
    <source>
        <dbReference type="Proteomes" id="UP000029507"/>
    </source>
</evidence>
<dbReference type="PANTHER" id="PTHR32089">
    <property type="entry name" value="METHYL-ACCEPTING CHEMOTAXIS PROTEIN MCPB"/>
    <property type="match status" value="1"/>
</dbReference>
<dbReference type="InterPro" id="IPR004090">
    <property type="entry name" value="Chemotax_Me-accpt_rcpt"/>
</dbReference>
<dbReference type="OrthoDB" id="266313at2"/>
<dbReference type="InterPro" id="IPR004089">
    <property type="entry name" value="MCPsignal_dom"/>
</dbReference>
<protein>
    <recommendedName>
        <fullName evidence="5">Methyl-accepting transducer domain-containing protein</fullName>
    </recommendedName>
</protein>
<dbReference type="Pfam" id="PF00015">
    <property type="entry name" value="MCPsignal"/>
    <property type="match status" value="1"/>
</dbReference>
<dbReference type="InterPro" id="IPR009050">
    <property type="entry name" value="Globin-like_sf"/>
</dbReference>
<accession>A0A089LW12</accession>
<dbReference type="GO" id="GO:0004888">
    <property type="term" value="F:transmembrane signaling receptor activity"/>
    <property type="evidence" value="ECO:0007669"/>
    <property type="project" value="InterPro"/>
</dbReference>
<dbReference type="HOGENOM" id="CLU_000445_21_4_9"/>
<dbReference type="RefSeq" id="WP_038699018.1">
    <property type="nucleotide sequence ID" value="NZ_CP009286.1"/>
</dbReference>
<feature type="coiled-coil region" evidence="4">
    <location>
        <begin position="257"/>
        <end position="291"/>
    </location>
</feature>
<dbReference type="PRINTS" id="PR00260">
    <property type="entry name" value="CHEMTRNSDUCR"/>
</dbReference>
<dbReference type="AlphaFoldDB" id="A0A089LW12"/>
<dbReference type="SUPFAM" id="SSF46458">
    <property type="entry name" value="Globin-like"/>
    <property type="match status" value="1"/>
</dbReference>
<keyword evidence="1 3" id="KW-0807">Transducer</keyword>
<keyword evidence="4" id="KW-0175">Coiled coil</keyword>
<dbReference type="Gene3D" id="1.10.490.10">
    <property type="entry name" value="Globins"/>
    <property type="match status" value="1"/>
</dbReference>
<feature type="coiled-coil region" evidence="4">
    <location>
        <begin position="193"/>
        <end position="220"/>
    </location>
</feature>
<dbReference type="SUPFAM" id="SSF58104">
    <property type="entry name" value="Methyl-accepting chemotaxis protein (MCP) signaling domain"/>
    <property type="match status" value="1"/>
</dbReference>
<dbReference type="GO" id="GO:0020037">
    <property type="term" value="F:heme binding"/>
    <property type="evidence" value="ECO:0007669"/>
    <property type="project" value="InterPro"/>
</dbReference>
<dbReference type="GO" id="GO:0019825">
    <property type="term" value="F:oxygen binding"/>
    <property type="evidence" value="ECO:0007669"/>
    <property type="project" value="InterPro"/>
</dbReference>
<dbReference type="Pfam" id="PF11563">
    <property type="entry name" value="Protoglobin"/>
    <property type="match status" value="1"/>
</dbReference>
<dbReference type="STRING" id="169760.PSTEL_24140"/>
<proteinExistence type="inferred from homology"/>
<evidence type="ECO:0000313" key="6">
    <source>
        <dbReference type="EMBL" id="AIQ65731.1"/>
    </source>
</evidence>